<dbReference type="Proteomes" id="UP000314985">
    <property type="component" value="Chromosome 4"/>
</dbReference>
<feature type="transmembrane region" description="Helical" evidence="19">
    <location>
        <begin position="49"/>
        <end position="77"/>
    </location>
</feature>
<evidence type="ECO:0000256" key="14">
    <source>
        <dbReference type="ARBA" id="ARBA00023242"/>
    </source>
</evidence>
<evidence type="ECO:0000313" key="22">
    <source>
        <dbReference type="Ensembl" id="ENSSSCP00070047709.1"/>
    </source>
</evidence>
<dbReference type="GO" id="GO:0005634">
    <property type="term" value="C:nucleus"/>
    <property type="evidence" value="ECO:0007669"/>
    <property type="project" value="UniProtKB-SubCell"/>
</dbReference>
<evidence type="ECO:0000256" key="9">
    <source>
        <dbReference type="ARBA" id="ARBA00022723"/>
    </source>
</evidence>
<feature type="signal peptide" evidence="20">
    <location>
        <begin position="1"/>
        <end position="20"/>
    </location>
</feature>
<evidence type="ECO:0000259" key="21">
    <source>
        <dbReference type="PROSITE" id="PS50222"/>
    </source>
</evidence>
<comment type="subcellular location">
    <subcellularLocation>
        <location evidence="2">Cell membrane</location>
        <topology evidence="2">Peripheral membrane protein</topology>
    </subcellularLocation>
    <subcellularLocation>
        <location evidence="3">Cytoplasm</location>
    </subcellularLocation>
    <subcellularLocation>
        <location evidence="1">Nucleus</location>
    </subcellularLocation>
    <subcellularLocation>
        <location evidence="4">Secreted</location>
    </subcellularLocation>
</comment>
<comment type="function">
    <text evidence="18">Calcium-binding protein that plays a role in various cellular processes including motility, angiogenesis, cell differentiation, apoptosis, and autophagy. Increases cell motility and invasiveness by interacting with non-muscle myosin heavy chain (NMMHC) IIA/MYH9. Mechanistically, promotes filament depolymerization and increases the amount of soluble myosin-IIA, resulting in the formation of stable protrusions facilitating chemotaxis. Also modulates the pro-apoptotic function of TP53 by binding to its C-terminal transactivation domain within the nucleus and reducing its protein levels. Within the extracellular space, stimulates cytokine production including granulocyte colony-stimulating factor and CCL24 from T-lymphocytes. In addition, stimulates T-lymphocyte chemotaxis by acting as a chemoattractant complex with PGLYRP1 that promotes lymphocyte migration via CCR5 and CXCR3 receptors.</text>
</comment>
<keyword evidence="8" id="KW-0964">Secreted</keyword>
<keyword evidence="11" id="KW-0106">Calcium</keyword>
<dbReference type="InterPro" id="IPR013787">
    <property type="entry name" value="S100_Ca-bd_sub"/>
</dbReference>
<evidence type="ECO:0000256" key="18">
    <source>
        <dbReference type="ARBA" id="ARBA00056127"/>
    </source>
</evidence>
<dbReference type="FunFam" id="1.10.238.10:FF:000044">
    <property type="entry name" value="Protein S100"/>
    <property type="match status" value="1"/>
</dbReference>
<evidence type="ECO:0000256" key="1">
    <source>
        <dbReference type="ARBA" id="ARBA00004123"/>
    </source>
</evidence>
<organism evidence="22 23">
    <name type="scientific">Sus scrofa</name>
    <name type="common">Pig</name>
    <dbReference type="NCBI Taxonomy" id="9823"/>
    <lineage>
        <taxon>Eukaryota</taxon>
        <taxon>Metazoa</taxon>
        <taxon>Chordata</taxon>
        <taxon>Craniata</taxon>
        <taxon>Vertebrata</taxon>
        <taxon>Euteleostomi</taxon>
        <taxon>Mammalia</taxon>
        <taxon>Eutheria</taxon>
        <taxon>Laurasiatheria</taxon>
        <taxon>Artiodactyla</taxon>
        <taxon>Suina</taxon>
        <taxon>Suidae</taxon>
        <taxon>Sus</taxon>
    </lineage>
</organism>
<keyword evidence="9" id="KW-0479">Metal-binding</keyword>
<dbReference type="InterPro" id="IPR034325">
    <property type="entry name" value="S-100_dom"/>
</dbReference>
<keyword evidence="13 19" id="KW-0472">Membrane</keyword>
<dbReference type="PANTHER" id="PTHR11639:SF51">
    <property type="entry name" value="PROTEIN S100-A4"/>
    <property type="match status" value="1"/>
</dbReference>
<comment type="similarity">
    <text evidence="5">Belongs to the S-100 family.</text>
</comment>
<dbReference type="InterPro" id="IPR001751">
    <property type="entry name" value="S100/CaBP7/8-like_CS"/>
</dbReference>
<dbReference type="Pfam" id="PF01023">
    <property type="entry name" value="S_100"/>
    <property type="match status" value="1"/>
</dbReference>
<evidence type="ECO:0000256" key="6">
    <source>
        <dbReference type="ARBA" id="ARBA00022475"/>
    </source>
</evidence>
<dbReference type="GO" id="GO:0005886">
    <property type="term" value="C:plasma membrane"/>
    <property type="evidence" value="ECO:0007669"/>
    <property type="project" value="UniProtKB-SubCell"/>
</dbReference>
<proteinExistence type="inferred from homology"/>
<protein>
    <recommendedName>
        <fullName evidence="15">Protein S100-A4</fullName>
    </recommendedName>
    <alternativeName>
        <fullName evidence="16">Metastasin</fullName>
    </alternativeName>
    <alternativeName>
        <fullName evidence="17">S100 calcium-binding protein A4</fullName>
    </alternativeName>
</protein>
<evidence type="ECO:0000256" key="16">
    <source>
        <dbReference type="ARBA" id="ARBA00031687"/>
    </source>
</evidence>
<dbReference type="PROSITE" id="PS00018">
    <property type="entry name" value="EF_HAND_1"/>
    <property type="match status" value="1"/>
</dbReference>
<dbReference type="AlphaFoldDB" id="A0A4X1W1B1"/>
<dbReference type="SMART" id="SM01394">
    <property type="entry name" value="S_100"/>
    <property type="match status" value="1"/>
</dbReference>
<evidence type="ECO:0000313" key="23">
    <source>
        <dbReference type="Proteomes" id="UP000314985"/>
    </source>
</evidence>
<dbReference type="SMART" id="SM00054">
    <property type="entry name" value="EFh"/>
    <property type="match status" value="1"/>
</dbReference>
<dbReference type="PROSITE" id="PS50222">
    <property type="entry name" value="EF_HAND_2"/>
    <property type="match status" value="1"/>
</dbReference>
<keyword evidence="6" id="KW-1003">Cell membrane</keyword>
<evidence type="ECO:0000256" key="12">
    <source>
        <dbReference type="ARBA" id="ARBA00022990"/>
    </source>
</evidence>
<evidence type="ECO:0000256" key="5">
    <source>
        <dbReference type="ARBA" id="ARBA00007323"/>
    </source>
</evidence>
<name>A0A4X1W1B1_PIG</name>
<evidence type="ECO:0000256" key="10">
    <source>
        <dbReference type="ARBA" id="ARBA00022737"/>
    </source>
</evidence>
<keyword evidence="7" id="KW-0963">Cytoplasm</keyword>
<dbReference type="Ensembl" id="ENSSSCT00070056158.1">
    <property type="protein sequence ID" value="ENSSSCP00070047709.1"/>
    <property type="gene ID" value="ENSSSCG00070027983.1"/>
</dbReference>
<evidence type="ECO:0000256" key="13">
    <source>
        <dbReference type="ARBA" id="ARBA00023136"/>
    </source>
</evidence>
<evidence type="ECO:0000256" key="3">
    <source>
        <dbReference type="ARBA" id="ARBA00004496"/>
    </source>
</evidence>
<evidence type="ECO:0000256" key="11">
    <source>
        <dbReference type="ARBA" id="ARBA00022837"/>
    </source>
</evidence>
<dbReference type="GO" id="GO:0005737">
    <property type="term" value="C:cytoplasm"/>
    <property type="evidence" value="ECO:0007669"/>
    <property type="project" value="UniProtKB-SubCell"/>
</dbReference>
<evidence type="ECO:0000256" key="19">
    <source>
        <dbReference type="SAM" id="Phobius"/>
    </source>
</evidence>
<keyword evidence="19" id="KW-1133">Transmembrane helix</keyword>
<keyword evidence="19" id="KW-0812">Transmembrane</keyword>
<accession>A0A4X1W1B1</accession>
<dbReference type="GO" id="GO:0046914">
    <property type="term" value="F:transition metal ion binding"/>
    <property type="evidence" value="ECO:0007669"/>
    <property type="project" value="InterPro"/>
</dbReference>
<feature type="domain" description="EF-hand" evidence="21">
    <location>
        <begin position="220"/>
        <end position="255"/>
    </location>
</feature>
<keyword evidence="12" id="KW-0007">Acetylation</keyword>
<evidence type="ECO:0000256" key="17">
    <source>
        <dbReference type="ARBA" id="ARBA00032790"/>
    </source>
</evidence>
<reference evidence="22 23" key="1">
    <citation type="submission" date="2017-08" db="EMBL/GenBank/DDBJ databases">
        <title>USMARCv1.0.</title>
        <authorList>
            <person name="Hannum G.I."/>
            <person name="Koren S."/>
            <person name="Schroeder S.G."/>
            <person name="Chin S.C."/>
            <person name="Nonneman D.J."/>
            <person name="Becker S.A."/>
            <person name="Rosen B.D."/>
            <person name="Bickhart D.M."/>
            <person name="Putnam N.H."/>
            <person name="Green R.E."/>
            <person name="Tuggle C.K."/>
            <person name="Liu H."/>
            <person name="Rohrer G.A."/>
            <person name="Warr A."/>
            <person name="Hall R."/>
            <person name="Kim K."/>
            <person name="Hume D.A."/>
            <person name="Talbot R."/>
            <person name="Chow W."/>
            <person name="Howe K."/>
            <person name="Schwartz A.S."/>
            <person name="Watson M."/>
            <person name="Archibald A.L."/>
            <person name="Phillippy A.M."/>
            <person name="Smith T.P.L."/>
        </authorList>
    </citation>
    <scope>NUCLEOTIDE SEQUENCE [LARGE SCALE GENOMIC DNA]</scope>
</reference>
<dbReference type="GO" id="GO:0005576">
    <property type="term" value="C:extracellular region"/>
    <property type="evidence" value="ECO:0007669"/>
    <property type="project" value="UniProtKB-SubCell"/>
</dbReference>
<evidence type="ECO:0000256" key="8">
    <source>
        <dbReference type="ARBA" id="ARBA00022525"/>
    </source>
</evidence>
<sequence>MGRLLGGVCMCLCVRVCAHARACQRDAKIKSKSEEQVADGSCRSGTGMLGLACVVAVVGFGMLVTGGCAHWLMFAALHKPVYAHSGMGSTVKAVGDGRLLFPCVLGASALHTAAQLKGGWPPHPSPASACASATSSCPSLCSAGRWFFPLQAPGQISSSVAQPSAILTAAMAYPLEKALDVMVSTFHKYSGKEGDKFKLNKSELKELLTRELPSFLGKRTDEAAFQKLMSNLDSNRDNEVDFQEYCVFLSCIAMMCNEFFEGFPDKQPRKK</sequence>
<dbReference type="CDD" id="cd00213">
    <property type="entry name" value="S-100"/>
    <property type="match status" value="1"/>
</dbReference>
<keyword evidence="14" id="KW-0539">Nucleus</keyword>
<dbReference type="InterPro" id="IPR018247">
    <property type="entry name" value="EF_Hand_1_Ca_BS"/>
</dbReference>
<evidence type="ECO:0000256" key="2">
    <source>
        <dbReference type="ARBA" id="ARBA00004202"/>
    </source>
</evidence>
<keyword evidence="10" id="KW-0677">Repeat</keyword>
<dbReference type="SUPFAM" id="SSF47473">
    <property type="entry name" value="EF-hand"/>
    <property type="match status" value="1"/>
</dbReference>
<feature type="chain" id="PRO_5021434462" description="Protein S100-A4" evidence="20">
    <location>
        <begin position="21"/>
        <end position="271"/>
    </location>
</feature>
<evidence type="ECO:0000256" key="4">
    <source>
        <dbReference type="ARBA" id="ARBA00004613"/>
    </source>
</evidence>
<dbReference type="PANTHER" id="PTHR11639">
    <property type="entry name" value="S100 CALCIUM-BINDING PROTEIN"/>
    <property type="match status" value="1"/>
</dbReference>
<evidence type="ECO:0000256" key="15">
    <source>
        <dbReference type="ARBA" id="ARBA00023809"/>
    </source>
</evidence>
<keyword evidence="20" id="KW-0732">Signal</keyword>
<dbReference type="GO" id="GO:0005509">
    <property type="term" value="F:calcium ion binding"/>
    <property type="evidence" value="ECO:0007669"/>
    <property type="project" value="InterPro"/>
</dbReference>
<evidence type="ECO:0000256" key="7">
    <source>
        <dbReference type="ARBA" id="ARBA00022490"/>
    </source>
</evidence>
<dbReference type="PROSITE" id="PS00303">
    <property type="entry name" value="S100_CABP"/>
    <property type="match status" value="1"/>
</dbReference>
<dbReference type="InterPro" id="IPR002048">
    <property type="entry name" value="EF_hand_dom"/>
</dbReference>
<evidence type="ECO:0000256" key="20">
    <source>
        <dbReference type="SAM" id="SignalP"/>
    </source>
</evidence>
<dbReference type="Gene3D" id="1.10.238.10">
    <property type="entry name" value="EF-hand"/>
    <property type="match status" value="1"/>
</dbReference>
<dbReference type="InterPro" id="IPR011992">
    <property type="entry name" value="EF-hand-dom_pair"/>
</dbReference>
<reference evidence="22" key="2">
    <citation type="submission" date="2025-08" db="UniProtKB">
        <authorList>
            <consortium name="Ensembl"/>
        </authorList>
    </citation>
    <scope>IDENTIFICATION</scope>
</reference>